<keyword evidence="2" id="KW-1185">Reference proteome</keyword>
<sequence length="105" mass="12357">MTGSEHVENYISVYCGLFLWSVSVKLPIWQQHRWTIQVLLASILLSTSMYQEHSSSAAFFCYVFSSNVFCCCGERREHVEENLERWKFGLDRRGMKVSRSKTDYM</sequence>
<dbReference type="Proteomes" id="UP001476798">
    <property type="component" value="Unassembled WGS sequence"/>
</dbReference>
<reference evidence="1 2" key="1">
    <citation type="submission" date="2021-06" db="EMBL/GenBank/DDBJ databases">
        <authorList>
            <person name="Palmer J.M."/>
        </authorList>
    </citation>
    <scope>NUCLEOTIDE SEQUENCE [LARGE SCALE GENOMIC DNA]</scope>
    <source>
        <strain evidence="1 2">GA_2019</strain>
        <tissue evidence="1">Muscle</tissue>
    </source>
</reference>
<evidence type="ECO:0000313" key="1">
    <source>
        <dbReference type="EMBL" id="MEQ2171382.1"/>
    </source>
</evidence>
<protein>
    <submittedName>
        <fullName evidence="1">Uncharacterized protein</fullName>
    </submittedName>
</protein>
<dbReference type="EMBL" id="JAHRIO010040562">
    <property type="protein sequence ID" value="MEQ2171382.1"/>
    <property type="molecule type" value="Genomic_DNA"/>
</dbReference>
<accession>A0ABV0NJ12</accession>
<gene>
    <name evidence="1" type="ORF">GOODEAATRI_010098</name>
</gene>
<name>A0ABV0NJ12_9TELE</name>
<evidence type="ECO:0000313" key="2">
    <source>
        <dbReference type="Proteomes" id="UP001476798"/>
    </source>
</evidence>
<comment type="caution">
    <text evidence="1">The sequence shown here is derived from an EMBL/GenBank/DDBJ whole genome shotgun (WGS) entry which is preliminary data.</text>
</comment>
<proteinExistence type="predicted"/>
<organism evidence="1 2">
    <name type="scientific">Goodea atripinnis</name>
    <dbReference type="NCBI Taxonomy" id="208336"/>
    <lineage>
        <taxon>Eukaryota</taxon>
        <taxon>Metazoa</taxon>
        <taxon>Chordata</taxon>
        <taxon>Craniata</taxon>
        <taxon>Vertebrata</taxon>
        <taxon>Euteleostomi</taxon>
        <taxon>Actinopterygii</taxon>
        <taxon>Neopterygii</taxon>
        <taxon>Teleostei</taxon>
        <taxon>Neoteleostei</taxon>
        <taxon>Acanthomorphata</taxon>
        <taxon>Ovalentaria</taxon>
        <taxon>Atherinomorphae</taxon>
        <taxon>Cyprinodontiformes</taxon>
        <taxon>Goodeidae</taxon>
        <taxon>Goodea</taxon>
    </lineage>
</organism>